<dbReference type="OrthoDB" id="3448281at2"/>
<name>A0A4Q5IXD3_9ACTN</name>
<dbReference type="InterPro" id="IPR002586">
    <property type="entry name" value="CobQ/CobB/MinD/ParA_Nub-bd_dom"/>
</dbReference>
<dbReference type="InterPro" id="IPR027417">
    <property type="entry name" value="P-loop_NTPase"/>
</dbReference>
<feature type="compositionally biased region" description="Low complexity" evidence="1">
    <location>
        <begin position="375"/>
        <end position="388"/>
    </location>
</feature>
<dbReference type="GO" id="GO:0005524">
    <property type="term" value="F:ATP binding"/>
    <property type="evidence" value="ECO:0007669"/>
    <property type="project" value="TreeGrafter"/>
</dbReference>
<dbReference type="InterPro" id="IPR050625">
    <property type="entry name" value="ParA/MinD_ATPase"/>
</dbReference>
<dbReference type="GO" id="GO:0009898">
    <property type="term" value="C:cytoplasmic side of plasma membrane"/>
    <property type="evidence" value="ECO:0007669"/>
    <property type="project" value="TreeGrafter"/>
</dbReference>
<feature type="region of interest" description="Disordered" evidence="1">
    <location>
        <begin position="366"/>
        <end position="396"/>
    </location>
</feature>
<dbReference type="PANTHER" id="PTHR43384">
    <property type="entry name" value="SEPTUM SITE-DETERMINING PROTEIN MIND HOMOLOG, CHLOROPLASTIC-RELATED"/>
    <property type="match status" value="1"/>
</dbReference>
<evidence type="ECO:0000256" key="1">
    <source>
        <dbReference type="SAM" id="MobiDB-lite"/>
    </source>
</evidence>
<dbReference type="GO" id="GO:0005829">
    <property type="term" value="C:cytosol"/>
    <property type="evidence" value="ECO:0007669"/>
    <property type="project" value="TreeGrafter"/>
</dbReference>
<dbReference type="GO" id="GO:0016887">
    <property type="term" value="F:ATP hydrolysis activity"/>
    <property type="evidence" value="ECO:0007669"/>
    <property type="project" value="TreeGrafter"/>
</dbReference>
<reference evidence="3 4" key="1">
    <citation type="submission" date="2019-01" db="EMBL/GenBank/DDBJ databases">
        <title>Nocardioides guangzhouensis sp. nov., an actinobacterium isolated from soil.</title>
        <authorList>
            <person name="Fu Y."/>
            <person name="Cai Y."/>
            <person name="Lin Z."/>
            <person name="Chen P."/>
        </authorList>
    </citation>
    <scope>NUCLEOTIDE SEQUENCE [LARGE SCALE GENOMIC DNA]</scope>
    <source>
        <strain evidence="3 4">NBRC 105384</strain>
    </source>
</reference>
<dbReference type="AlphaFoldDB" id="A0A4Q5IXD3"/>
<dbReference type="RefSeq" id="WP_129989386.1">
    <property type="nucleotide sequence ID" value="NZ_SDPU01000035.1"/>
</dbReference>
<feature type="domain" description="CobQ/CobB/MinD/ParA nucleotide binding" evidence="2">
    <location>
        <begin position="134"/>
        <end position="347"/>
    </location>
</feature>
<accession>A0A4Q5IXD3</accession>
<dbReference type="Pfam" id="PF01656">
    <property type="entry name" value="CbiA"/>
    <property type="match status" value="1"/>
</dbReference>
<dbReference type="SUPFAM" id="SSF52540">
    <property type="entry name" value="P-loop containing nucleoside triphosphate hydrolases"/>
    <property type="match status" value="1"/>
</dbReference>
<evidence type="ECO:0000259" key="2">
    <source>
        <dbReference type="Pfam" id="PF01656"/>
    </source>
</evidence>
<comment type="caution">
    <text evidence="3">The sequence shown here is derived from an EMBL/GenBank/DDBJ whole genome shotgun (WGS) entry which is preliminary data.</text>
</comment>
<sequence length="396" mass="41773">MPIIVESNSGSAELFTSVTGSSSRVVDNLDELKKTLSATPDEFAIVLGPGVDLEAAASLADMLRVTRPSTSVILIRRRVDTSVLAEALRSGMREVVEERDLTGLGAAVGRAKQVWTALNGPGQTESNGPVGQLITVFSPKGGVGKTTLAVNLGIALADKGSKSVCVVDLDLGFGDIAITLQLIPARTMADAVHFESGLDFSVLEPLLTPHGSGISALVAPVQPDAKDSIPAVLVGRILSMLKANFDFVVVDTAPTFDEFVLSAFDETDELLLVTTLDVPTLKNVKIAVETLDLLNFPKSRRHLVLNRADDKVGLSAEEVESTLAMKIEVAIPTSSQVANATNSGEPITSALPKHPVSQAVTRLAQSFEQKAEETPASAPKSRAAAPKRGLLRRNSR</sequence>
<dbReference type="Proteomes" id="UP000291189">
    <property type="component" value="Unassembled WGS sequence"/>
</dbReference>
<evidence type="ECO:0000313" key="4">
    <source>
        <dbReference type="Proteomes" id="UP000291189"/>
    </source>
</evidence>
<organism evidence="3 4">
    <name type="scientific">Nocardioides iriomotensis</name>
    <dbReference type="NCBI Taxonomy" id="715784"/>
    <lineage>
        <taxon>Bacteria</taxon>
        <taxon>Bacillati</taxon>
        <taxon>Actinomycetota</taxon>
        <taxon>Actinomycetes</taxon>
        <taxon>Propionibacteriales</taxon>
        <taxon>Nocardioidaceae</taxon>
        <taxon>Nocardioides</taxon>
    </lineage>
</organism>
<protein>
    <submittedName>
        <fullName evidence="3">MinD/ParA family protein</fullName>
    </submittedName>
</protein>
<dbReference type="Gene3D" id="3.40.50.300">
    <property type="entry name" value="P-loop containing nucleotide triphosphate hydrolases"/>
    <property type="match status" value="1"/>
</dbReference>
<proteinExistence type="predicted"/>
<dbReference type="PANTHER" id="PTHR43384:SF13">
    <property type="entry name" value="SLR0110 PROTEIN"/>
    <property type="match status" value="1"/>
</dbReference>
<keyword evidence="4" id="KW-1185">Reference proteome</keyword>
<evidence type="ECO:0000313" key="3">
    <source>
        <dbReference type="EMBL" id="RYU09621.1"/>
    </source>
</evidence>
<gene>
    <name evidence="3" type="ORF">ETU37_21560</name>
</gene>
<dbReference type="GO" id="GO:0051782">
    <property type="term" value="P:negative regulation of cell division"/>
    <property type="evidence" value="ECO:0007669"/>
    <property type="project" value="TreeGrafter"/>
</dbReference>
<dbReference type="EMBL" id="SDPU01000035">
    <property type="protein sequence ID" value="RYU09621.1"/>
    <property type="molecule type" value="Genomic_DNA"/>
</dbReference>